<dbReference type="Pfam" id="PF04773">
    <property type="entry name" value="FecR"/>
    <property type="match status" value="1"/>
</dbReference>
<evidence type="ECO:0000256" key="1">
    <source>
        <dbReference type="SAM" id="Phobius"/>
    </source>
</evidence>
<dbReference type="PIRSF" id="PIRSF018266">
    <property type="entry name" value="FecR"/>
    <property type="match status" value="1"/>
</dbReference>
<keyword evidence="1" id="KW-1133">Transmembrane helix</keyword>
<dbReference type="InterPro" id="IPR032623">
    <property type="entry name" value="FecR_N"/>
</dbReference>
<sequence length="316" mass="35221">MSENRIDVMRPDEQAASWFARRSGDAFDAQDEVRFQAWLAADPANAQAFADLQLLWQDMAHLPRPRACVTRRLRRPRWRSLAVAACLGLLALLPVWLDGPQDVELTLVSGSTEPREVTLGDGSHIHLNRNTRLEVRLLPDRREVELLQGQAYFSVARDEQRPFHVQVGEGSVTVLGTRFDVRRGSEHLIVTVEQGRVALRPQEGAVLTELLAGDRAVYEQARGELLRSRVAEDEVASWRSGRLLFQQLPLAQLLDELSQYRTAPVSLGDASLANRQVSGSVDLARPDDFLAALPVMLPVALERSDDGSVRVVKAKD</sequence>
<proteinExistence type="predicted"/>
<evidence type="ECO:0000313" key="7">
    <source>
        <dbReference type="Proteomes" id="UP001278050"/>
    </source>
</evidence>
<name>A0A1G6TI24_9GAMM</name>
<keyword evidence="1" id="KW-0812">Transmembrane</keyword>
<dbReference type="RefSeq" id="WP_074675063.1">
    <property type="nucleotide sequence ID" value="NZ_CBCSET010000001.1"/>
</dbReference>
<dbReference type="GO" id="GO:0016989">
    <property type="term" value="F:sigma factor antagonist activity"/>
    <property type="evidence" value="ECO:0007669"/>
    <property type="project" value="TreeGrafter"/>
</dbReference>
<dbReference type="OrthoDB" id="7026278at2"/>
<evidence type="ECO:0000313" key="4">
    <source>
        <dbReference type="EMBL" id="MDX5991281.1"/>
    </source>
</evidence>
<protein>
    <submittedName>
        <fullName evidence="4">FecR domain-containing protein</fullName>
    </submittedName>
    <submittedName>
        <fullName evidence="5">FecR family protein</fullName>
    </submittedName>
</protein>
<dbReference type="EMBL" id="FNAE01000001">
    <property type="protein sequence ID" value="SDD28077.1"/>
    <property type="molecule type" value="Genomic_DNA"/>
</dbReference>
<feature type="domain" description="FecR protein" evidence="2">
    <location>
        <begin position="107"/>
        <end position="197"/>
    </location>
</feature>
<reference evidence="5 6" key="1">
    <citation type="submission" date="2016-10" db="EMBL/GenBank/DDBJ databases">
        <authorList>
            <person name="de Groot N.N."/>
        </authorList>
    </citation>
    <scope>NUCLEOTIDE SEQUENCE [LARGE SCALE GENOMIC DNA]</scope>
    <source>
        <strain evidence="5 6">JCM 10630</strain>
    </source>
</reference>
<dbReference type="EMBL" id="JAWXXP010000001">
    <property type="protein sequence ID" value="MDX5991281.1"/>
    <property type="molecule type" value="Genomic_DNA"/>
</dbReference>
<dbReference type="Proteomes" id="UP000182413">
    <property type="component" value="Unassembled WGS sequence"/>
</dbReference>
<evidence type="ECO:0000259" key="3">
    <source>
        <dbReference type="Pfam" id="PF16220"/>
    </source>
</evidence>
<dbReference type="PANTHER" id="PTHR30273">
    <property type="entry name" value="PERIPLASMIC SIGNAL SENSOR AND SIGMA FACTOR ACTIVATOR FECR-RELATED"/>
    <property type="match status" value="1"/>
</dbReference>
<keyword evidence="1" id="KW-0472">Membrane</keyword>
<feature type="transmembrane region" description="Helical" evidence="1">
    <location>
        <begin position="80"/>
        <end position="97"/>
    </location>
</feature>
<dbReference type="InterPro" id="IPR012373">
    <property type="entry name" value="Ferrdict_sens_TM"/>
</dbReference>
<reference evidence="4 7" key="2">
    <citation type="submission" date="2023-11" db="EMBL/GenBank/DDBJ databases">
        <title>MicrobeMod: A computational toolkit for identifying prokaryotic methylation and restriction-modification with nanopore sequencing.</title>
        <authorList>
            <person name="Crits-Christoph A."/>
            <person name="Kang S.C."/>
            <person name="Lee H."/>
            <person name="Ostrov N."/>
        </authorList>
    </citation>
    <scope>NUCLEOTIDE SEQUENCE [LARGE SCALE GENOMIC DNA]</scope>
    <source>
        <strain evidence="4 7">ATCC BAA-571</strain>
    </source>
</reference>
<dbReference type="Proteomes" id="UP001278050">
    <property type="component" value="Unassembled WGS sequence"/>
</dbReference>
<feature type="domain" description="FecR N-terminal" evidence="3">
    <location>
        <begin position="13"/>
        <end position="53"/>
    </location>
</feature>
<dbReference type="PANTHER" id="PTHR30273:SF2">
    <property type="entry name" value="PROTEIN FECR"/>
    <property type="match status" value="1"/>
</dbReference>
<dbReference type="Pfam" id="PF16220">
    <property type="entry name" value="DUF4880"/>
    <property type="match status" value="1"/>
</dbReference>
<evidence type="ECO:0000259" key="2">
    <source>
        <dbReference type="Pfam" id="PF04773"/>
    </source>
</evidence>
<dbReference type="AlphaFoldDB" id="A0A1G6TI24"/>
<accession>A0A1G6TI24</accession>
<dbReference type="InterPro" id="IPR006860">
    <property type="entry name" value="FecR"/>
</dbReference>
<evidence type="ECO:0000313" key="5">
    <source>
        <dbReference type="EMBL" id="SDD28077.1"/>
    </source>
</evidence>
<dbReference type="Gene3D" id="2.60.120.1440">
    <property type="match status" value="1"/>
</dbReference>
<gene>
    <name evidence="5" type="ORF">SAMN05216575_101226</name>
    <name evidence="4" type="ORF">SIM71_04365</name>
</gene>
<organism evidence="5 6">
    <name type="scientific">Ectopseudomonas alcaliphila</name>
    <dbReference type="NCBI Taxonomy" id="101564"/>
    <lineage>
        <taxon>Bacteria</taxon>
        <taxon>Pseudomonadati</taxon>
        <taxon>Pseudomonadota</taxon>
        <taxon>Gammaproteobacteria</taxon>
        <taxon>Pseudomonadales</taxon>
        <taxon>Pseudomonadaceae</taxon>
        <taxon>Ectopseudomonas</taxon>
    </lineage>
</organism>
<keyword evidence="7" id="KW-1185">Reference proteome</keyword>
<evidence type="ECO:0000313" key="6">
    <source>
        <dbReference type="Proteomes" id="UP000182413"/>
    </source>
</evidence>